<dbReference type="Gene3D" id="3.40.50.2000">
    <property type="entry name" value="Glycogen Phosphorylase B"/>
    <property type="match status" value="2"/>
</dbReference>
<evidence type="ECO:0000256" key="6">
    <source>
        <dbReference type="SAM" id="Phobius"/>
    </source>
</evidence>
<dbReference type="Pfam" id="PF00201">
    <property type="entry name" value="UDPGT"/>
    <property type="match status" value="1"/>
</dbReference>
<keyword evidence="3 4" id="KW-0808">Transferase</keyword>
<dbReference type="PROSITE" id="PS00375">
    <property type="entry name" value="UDPGT"/>
    <property type="match status" value="1"/>
</dbReference>
<dbReference type="EMBL" id="CACTIH010003947">
    <property type="protein sequence ID" value="CAA2987782.1"/>
    <property type="molecule type" value="Genomic_DNA"/>
</dbReference>
<dbReference type="PANTHER" id="PTHR48049:SF60">
    <property type="entry name" value="UDP-GLYCOSYLTRANSFERASE 91B1"/>
    <property type="match status" value="1"/>
</dbReference>
<gene>
    <name evidence="7" type="ORF">OLEA9_A060313</name>
</gene>
<accession>A0A8S0S8B9</accession>
<dbReference type="FunFam" id="3.40.50.2000:FF:000037">
    <property type="entry name" value="Glycosyltransferase"/>
    <property type="match status" value="1"/>
</dbReference>
<dbReference type="Gramene" id="OE9A060313T1">
    <property type="protein sequence ID" value="OE9A060313C1"/>
    <property type="gene ID" value="OE9A060313"/>
</dbReference>
<evidence type="ECO:0000313" key="7">
    <source>
        <dbReference type="EMBL" id="CAA2987782.1"/>
    </source>
</evidence>
<keyword evidence="6" id="KW-1133">Transmembrane helix</keyword>
<reference evidence="7 8" key="1">
    <citation type="submission" date="2019-12" db="EMBL/GenBank/DDBJ databases">
        <authorList>
            <person name="Alioto T."/>
            <person name="Alioto T."/>
            <person name="Gomez Garrido J."/>
        </authorList>
    </citation>
    <scope>NUCLEOTIDE SEQUENCE [LARGE SCALE GENOMIC DNA]</scope>
</reference>
<evidence type="ECO:0000256" key="3">
    <source>
        <dbReference type="ARBA" id="ARBA00022679"/>
    </source>
</evidence>
<dbReference type="OrthoDB" id="5835829at2759"/>
<comment type="similarity">
    <text evidence="1 4">Belongs to the UDP-glycosyltransferase family.</text>
</comment>
<dbReference type="GO" id="GO:0035251">
    <property type="term" value="F:UDP-glucosyltransferase activity"/>
    <property type="evidence" value="ECO:0007669"/>
    <property type="project" value="InterPro"/>
</dbReference>
<dbReference type="PANTHER" id="PTHR48049">
    <property type="entry name" value="GLYCOSYLTRANSFERASE"/>
    <property type="match status" value="1"/>
</dbReference>
<protein>
    <recommendedName>
        <fullName evidence="5">Glycosyltransferase</fullName>
        <ecNumber evidence="5">2.4.1.-</ecNumber>
    </recommendedName>
</protein>
<keyword evidence="2 4" id="KW-0328">Glycosyltransferase</keyword>
<dbReference type="AlphaFoldDB" id="A0A8S0S8B9"/>
<evidence type="ECO:0000313" key="8">
    <source>
        <dbReference type="Proteomes" id="UP000594638"/>
    </source>
</evidence>
<dbReference type="InterPro" id="IPR035595">
    <property type="entry name" value="UDP_glycos_trans_CS"/>
</dbReference>
<evidence type="ECO:0000256" key="5">
    <source>
        <dbReference type="RuleBase" id="RU362057"/>
    </source>
</evidence>
<dbReference type="Proteomes" id="UP000594638">
    <property type="component" value="Unassembled WGS sequence"/>
</dbReference>
<keyword evidence="6" id="KW-0812">Transmembrane</keyword>
<dbReference type="InterPro" id="IPR002213">
    <property type="entry name" value="UDP_glucos_trans"/>
</dbReference>
<name>A0A8S0S8B9_OLEEU</name>
<keyword evidence="8" id="KW-1185">Reference proteome</keyword>
<evidence type="ECO:0000256" key="4">
    <source>
        <dbReference type="RuleBase" id="RU003718"/>
    </source>
</evidence>
<dbReference type="FunFam" id="3.40.50.2000:FF:000088">
    <property type="entry name" value="Glycosyltransferase"/>
    <property type="match status" value="1"/>
</dbReference>
<evidence type="ECO:0000256" key="2">
    <source>
        <dbReference type="ARBA" id="ARBA00022676"/>
    </source>
</evidence>
<dbReference type="CDD" id="cd03784">
    <property type="entry name" value="GT1_Gtf-like"/>
    <property type="match status" value="1"/>
</dbReference>
<dbReference type="EC" id="2.4.1.-" evidence="5"/>
<evidence type="ECO:0000256" key="1">
    <source>
        <dbReference type="ARBA" id="ARBA00009995"/>
    </source>
</evidence>
<proteinExistence type="inferred from homology"/>
<keyword evidence="6" id="KW-0472">Membrane</keyword>
<organism evidence="7 8">
    <name type="scientific">Olea europaea subsp. europaea</name>
    <dbReference type="NCBI Taxonomy" id="158383"/>
    <lineage>
        <taxon>Eukaryota</taxon>
        <taxon>Viridiplantae</taxon>
        <taxon>Streptophyta</taxon>
        <taxon>Embryophyta</taxon>
        <taxon>Tracheophyta</taxon>
        <taxon>Spermatophyta</taxon>
        <taxon>Magnoliopsida</taxon>
        <taxon>eudicotyledons</taxon>
        <taxon>Gunneridae</taxon>
        <taxon>Pentapetalae</taxon>
        <taxon>asterids</taxon>
        <taxon>lamiids</taxon>
        <taxon>Lamiales</taxon>
        <taxon>Oleaceae</taxon>
        <taxon>Oleeae</taxon>
        <taxon>Olea</taxon>
    </lineage>
</organism>
<feature type="transmembrane region" description="Helical" evidence="6">
    <location>
        <begin position="12"/>
        <end position="31"/>
    </location>
</feature>
<sequence>MANNSKLHVVMFPWLAFGHIIPFLELSKFIAQKGHKISFVSTPRNIDRLPKIPSHLVSSITLVKIPLPKVEGLPESAAATMDIRNEDIPYLKKAFDGMETELTRFLENSLPDWVLYDFAPHWLPPVAARLEISRAFFMIMNAWFLAFFGPSEILINGSDERKKAEEFMIPPKWVRFETKVAYRRSEANWIVASNQKNDSGVSDIYRGGNVIHGSEVIFIRHCNEFESDWLKLLEELHHKPVIPVGLMPPQVEEDDSQSWVAIKTWLDDQNIQSVVYVALGSEVTPSQDQIYELALGLELSDVPFFWALRKPSGSDGSYSVILPDGFEERVKGRGMVWKSWAPQLKILSHDSVGAFLTHCGWSSFIEGLSFGHPLIALPFLVDQGLNARIIADKQVGIEVPKNEEDGSYTKNTVSDSIKLVMVENEGKKFRDKAKEMSEIFGNKKLHDSYIDDFIKYLENARLTLRAATSTSA</sequence>
<comment type="caution">
    <text evidence="7">The sequence shown here is derived from an EMBL/GenBank/DDBJ whole genome shotgun (WGS) entry which is preliminary data.</text>
</comment>
<dbReference type="InterPro" id="IPR050481">
    <property type="entry name" value="UDP-glycosyltransf_plant"/>
</dbReference>
<dbReference type="SUPFAM" id="SSF53756">
    <property type="entry name" value="UDP-Glycosyltransferase/glycogen phosphorylase"/>
    <property type="match status" value="1"/>
</dbReference>